<sequence length="136" mass="15339">MGRTILDAQTAFTQIEQSARDLMLHISEGKIKYILATSARKANQPITPNATAQTVKIKIEDCNFETVDNFSYLGLKITTDNSYDDEIRARLLAANRAYFSLQKTVPLETSHHWVKALTVQDNDLATPHVFLRDLDS</sequence>
<dbReference type="InParanoid" id="A0A7R8UR56"/>
<protein>
    <submittedName>
        <fullName evidence="1">Uncharacterized protein</fullName>
    </submittedName>
</protein>
<evidence type="ECO:0000313" key="1">
    <source>
        <dbReference type="EMBL" id="CAD7085093.1"/>
    </source>
</evidence>
<gene>
    <name evidence="1" type="ORF">HERILL_LOCUS7957</name>
</gene>
<reference evidence="1 2" key="1">
    <citation type="submission" date="2020-11" db="EMBL/GenBank/DDBJ databases">
        <authorList>
            <person name="Wallbank WR R."/>
            <person name="Pardo Diaz C."/>
            <person name="Kozak K."/>
            <person name="Martin S."/>
            <person name="Jiggins C."/>
            <person name="Moest M."/>
            <person name="Warren A I."/>
            <person name="Generalovic N T."/>
            <person name="Byers J.R.P. K."/>
            <person name="Montejo-Kovacevich G."/>
            <person name="Yen C E."/>
        </authorList>
    </citation>
    <scope>NUCLEOTIDE SEQUENCE [LARGE SCALE GENOMIC DNA]</scope>
</reference>
<evidence type="ECO:0000313" key="2">
    <source>
        <dbReference type="Proteomes" id="UP000594454"/>
    </source>
</evidence>
<dbReference type="AlphaFoldDB" id="A0A7R8UR56"/>
<dbReference type="PANTHER" id="PTHR47027">
    <property type="entry name" value="REVERSE TRANSCRIPTASE DOMAIN-CONTAINING PROTEIN"/>
    <property type="match status" value="1"/>
</dbReference>
<dbReference type="EMBL" id="LR899011">
    <property type="protein sequence ID" value="CAD7085093.1"/>
    <property type="molecule type" value="Genomic_DNA"/>
</dbReference>
<dbReference type="PANTHER" id="PTHR47027:SF20">
    <property type="entry name" value="REVERSE TRANSCRIPTASE-LIKE PROTEIN WITH RNA-DIRECTED DNA POLYMERASE DOMAIN"/>
    <property type="match status" value="1"/>
</dbReference>
<proteinExistence type="predicted"/>
<organism evidence="1 2">
    <name type="scientific">Hermetia illucens</name>
    <name type="common">Black soldier fly</name>
    <dbReference type="NCBI Taxonomy" id="343691"/>
    <lineage>
        <taxon>Eukaryota</taxon>
        <taxon>Metazoa</taxon>
        <taxon>Ecdysozoa</taxon>
        <taxon>Arthropoda</taxon>
        <taxon>Hexapoda</taxon>
        <taxon>Insecta</taxon>
        <taxon>Pterygota</taxon>
        <taxon>Neoptera</taxon>
        <taxon>Endopterygota</taxon>
        <taxon>Diptera</taxon>
        <taxon>Brachycera</taxon>
        <taxon>Stratiomyomorpha</taxon>
        <taxon>Stratiomyidae</taxon>
        <taxon>Hermetiinae</taxon>
        <taxon>Hermetia</taxon>
    </lineage>
</organism>
<accession>A0A7R8UR56</accession>
<name>A0A7R8UR56_HERIL</name>
<keyword evidence="2" id="KW-1185">Reference proteome</keyword>
<dbReference type="Proteomes" id="UP000594454">
    <property type="component" value="Chromosome 3"/>
</dbReference>